<dbReference type="OrthoDB" id="8900117at2"/>
<evidence type="ECO:0000313" key="1">
    <source>
        <dbReference type="EMBL" id="SUA36348.1"/>
    </source>
</evidence>
<dbReference type="NCBIfam" id="TIGR01611">
    <property type="entry name" value="tail_tube"/>
    <property type="match status" value="1"/>
</dbReference>
<protein>
    <submittedName>
        <fullName evidence="1">Phage-like protein</fullName>
    </submittedName>
</protein>
<name>A0A378WFV4_9NEIS</name>
<evidence type="ECO:0000313" key="2">
    <source>
        <dbReference type="Proteomes" id="UP000254055"/>
    </source>
</evidence>
<dbReference type="RefSeq" id="WP_115133600.1">
    <property type="nucleotide sequence ID" value="NZ_UGRS01000001.1"/>
</dbReference>
<organism evidence="1 2">
    <name type="scientific">Neisseria zoodegmatis</name>
    <dbReference type="NCBI Taxonomy" id="326523"/>
    <lineage>
        <taxon>Bacteria</taxon>
        <taxon>Pseudomonadati</taxon>
        <taxon>Pseudomonadota</taxon>
        <taxon>Betaproteobacteria</taxon>
        <taxon>Neisseriales</taxon>
        <taxon>Neisseriaceae</taxon>
        <taxon>Neisseria</taxon>
    </lineage>
</organism>
<gene>
    <name evidence="1" type="ORF">NCTC12229_00763</name>
</gene>
<dbReference type="Proteomes" id="UP000254055">
    <property type="component" value="Unassembled WGS sequence"/>
</dbReference>
<accession>A0A378WFV4</accession>
<reference evidence="1 2" key="1">
    <citation type="submission" date="2018-06" db="EMBL/GenBank/DDBJ databases">
        <authorList>
            <consortium name="Pathogen Informatics"/>
            <person name="Doyle S."/>
        </authorList>
    </citation>
    <scope>NUCLEOTIDE SEQUENCE [LARGE SCALE GENOMIC DNA]</scope>
    <source>
        <strain evidence="1 2">NCTC12229</strain>
    </source>
</reference>
<dbReference type="EMBL" id="UGRS01000001">
    <property type="protein sequence ID" value="SUA36348.1"/>
    <property type="molecule type" value="Genomic_DNA"/>
</dbReference>
<dbReference type="AlphaFoldDB" id="A0A378WFV4"/>
<proteinExistence type="predicted"/>
<dbReference type="Pfam" id="PF04985">
    <property type="entry name" value="Phage_tube"/>
    <property type="match status" value="1"/>
</dbReference>
<sequence>MSEHIRAIYNANVYIDGNNHLGKAAEVKLPDFEITQDEFKGLGLWGTVKLPSGAEAMEGEITWNSFYPEVAAKAYHPFRAAQLMIRANQQIHDARGLVKEVPVVTTITATMSKAGLGNFKPKERSEHSSTYQATEIRQVVDGREVLYYNALKNIYRVNGEDVLTQMRKNIGA</sequence>
<dbReference type="InterPro" id="IPR006498">
    <property type="entry name" value="Tail_tube"/>
</dbReference>